<gene>
    <name evidence="2" type="ORF">HNR61_000856</name>
</gene>
<dbReference type="Pfam" id="PF19809">
    <property type="entry name" value="DUF6292"/>
    <property type="match status" value="1"/>
</dbReference>
<reference evidence="2 3" key="1">
    <citation type="submission" date="2020-08" db="EMBL/GenBank/DDBJ databases">
        <title>Genomic Encyclopedia of Type Strains, Phase IV (KMG-IV): sequencing the most valuable type-strain genomes for metagenomic binning, comparative biology and taxonomic classification.</title>
        <authorList>
            <person name="Goeker M."/>
        </authorList>
    </citation>
    <scope>NUCLEOTIDE SEQUENCE [LARGE SCALE GENOMIC DNA]</scope>
    <source>
        <strain evidence="2 3">DSM 44197</strain>
    </source>
</reference>
<sequence>MSGTALPPHHLDPRLEVFHPYLSATVEALQAVGVRVAGSWLDPMAPRDATIRLADGRALVWDEETGWRVGGYVRGEAGVRTELADVRHLGGGVLPTPWEVVERLLVGMGEPLVRYRSYDDEPERVDRQARRYRVNPGLSEGFTGVSWAGKPTLILSYHAG</sequence>
<accession>A0A7W3QJT2</accession>
<feature type="domain" description="DUF6292" evidence="1">
    <location>
        <begin position="21"/>
        <end position="103"/>
    </location>
</feature>
<dbReference type="InterPro" id="IPR046259">
    <property type="entry name" value="DUF6292"/>
</dbReference>
<evidence type="ECO:0000259" key="1">
    <source>
        <dbReference type="Pfam" id="PF19809"/>
    </source>
</evidence>
<dbReference type="RefSeq" id="WP_182842337.1">
    <property type="nucleotide sequence ID" value="NZ_BAAALP010000003.1"/>
</dbReference>
<dbReference type="EMBL" id="JACJIA010000001">
    <property type="protein sequence ID" value="MBA8949258.1"/>
    <property type="molecule type" value="Genomic_DNA"/>
</dbReference>
<name>A0A7W3QJT2_ACTNM</name>
<protein>
    <recommendedName>
        <fullName evidence="1">DUF6292 domain-containing protein</fullName>
    </recommendedName>
</protein>
<keyword evidence="3" id="KW-1185">Reference proteome</keyword>
<organism evidence="2 3">
    <name type="scientific">Actinomadura namibiensis</name>
    <dbReference type="NCBI Taxonomy" id="182080"/>
    <lineage>
        <taxon>Bacteria</taxon>
        <taxon>Bacillati</taxon>
        <taxon>Actinomycetota</taxon>
        <taxon>Actinomycetes</taxon>
        <taxon>Streptosporangiales</taxon>
        <taxon>Thermomonosporaceae</taxon>
        <taxon>Actinomadura</taxon>
    </lineage>
</organism>
<evidence type="ECO:0000313" key="3">
    <source>
        <dbReference type="Proteomes" id="UP000572680"/>
    </source>
</evidence>
<dbReference type="Proteomes" id="UP000572680">
    <property type="component" value="Unassembled WGS sequence"/>
</dbReference>
<comment type="caution">
    <text evidence="2">The sequence shown here is derived from an EMBL/GenBank/DDBJ whole genome shotgun (WGS) entry which is preliminary data.</text>
</comment>
<dbReference type="AlphaFoldDB" id="A0A7W3QJT2"/>
<evidence type="ECO:0000313" key="2">
    <source>
        <dbReference type="EMBL" id="MBA8949258.1"/>
    </source>
</evidence>
<proteinExistence type="predicted"/>